<protein>
    <recommendedName>
        <fullName evidence="8">Cation/H+ exchanger transmembrane domain-containing protein</fullName>
    </recommendedName>
</protein>
<accession>A0A445MST0</accession>
<dbReference type="Gene3D" id="1.20.1530.20">
    <property type="match status" value="1"/>
</dbReference>
<name>A0A445MST0_9BACT</name>
<evidence type="ECO:0000313" key="9">
    <source>
        <dbReference type="EMBL" id="SPD72493.1"/>
    </source>
</evidence>
<comment type="subcellular location">
    <subcellularLocation>
        <location evidence="1">Membrane</location>
        <topology evidence="1">Multi-pass membrane protein</topology>
    </subcellularLocation>
</comment>
<evidence type="ECO:0000256" key="3">
    <source>
        <dbReference type="ARBA" id="ARBA00022448"/>
    </source>
</evidence>
<evidence type="ECO:0000256" key="4">
    <source>
        <dbReference type="ARBA" id="ARBA00022692"/>
    </source>
</evidence>
<dbReference type="GO" id="GO:0016020">
    <property type="term" value="C:membrane"/>
    <property type="evidence" value="ECO:0007669"/>
    <property type="project" value="UniProtKB-SubCell"/>
</dbReference>
<gene>
    <name evidence="9" type="ORF">PITCH_A1380041</name>
</gene>
<dbReference type="Pfam" id="PF00999">
    <property type="entry name" value="Na_H_Exchanger"/>
    <property type="match status" value="1"/>
</dbReference>
<dbReference type="GO" id="GO:0015297">
    <property type="term" value="F:antiporter activity"/>
    <property type="evidence" value="ECO:0007669"/>
    <property type="project" value="InterPro"/>
</dbReference>
<feature type="transmembrane region" description="Helical" evidence="7">
    <location>
        <begin position="115"/>
        <end position="132"/>
    </location>
</feature>
<evidence type="ECO:0000256" key="2">
    <source>
        <dbReference type="ARBA" id="ARBA00005551"/>
    </source>
</evidence>
<feature type="transmembrane region" description="Helical" evidence="7">
    <location>
        <begin position="56"/>
        <end position="75"/>
    </location>
</feature>
<feature type="domain" description="Cation/H+ exchanger transmembrane" evidence="8">
    <location>
        <begin position="17"/>
        <end position="132"/>
    </location>
</feature>
<evidence type="ECO:0000256" key="1">
    <source>
        <dbReference type="ARBA" id="ARBA00004141"/>
    </source>
</evidence>
<dbReference type="GO" id="GO:1902600">
    <property type="term" value="P:proton transmembrane transport"/>
    <property type="evidence" value="ECO:0007669"/>
    <property type="project" value="InterPro"/>
</dbReference>
<dbReference type="InterPro" id="IPR006153">
    <property type="entry name" value="Cation/H_exchanger_TM"/>
</dbReference>
<feature type="transmembrane region" description="Helical" evidence="7">
    <location>
        <begin position="87"/>
        <end position="109"/>
    </location>
</feature>
<dbReference type="EMBL" id="OJIN01000044">
    <property type="protein sequence ID" value="SPD72493.1"/>
    <property type="molecule type" value="Genomic_DNA"/>
</dbReference>
<reference evidence="9" key="1">
    <citation type="submission" date="2018-01" db="EMBL/GenBank/DDBJ databases">
        <authorList>
            <person name="Regsiter A."/>
            <person name="William W."/>
        </authorList>
    </citation>
    <scope>NUCLEOTIDE SEQUENCE</scope>
    <source>
        <strain evidence="9">TRIP AH-1</strain>
    </source>
</reference>
<proteinExistence type="inferred from homology"/>
<keyword evidence="3" id="KW-0813">Transport</keyword>
<evidence type="ECO:0000256" key="7">
    <source>
        <dbReference type="SAM" id="Phobius"/>
    </source>
</evidence>
<evidence type="ECO:0000256" key="5">
    <source>
        <dbReference type="ARBA" id="ARBA00022989"/>
    </source>
</evidence>
<dbReference type="PANTHER" id="PTHR42751:SF3">
    <property type="entry name" value="SODIUM_GLUTAMATE SYMPORTER"/>
    <property type="match status" value="1"/>
</dbReference>
<dbReference type="AlphaFoldDB" id="A0A445MST0"/>
<comment type="similarity">
    <text evidence="2">Belongs to the monovalent cation:proton antiporter 2 (CPA2) transporter (TC 2.A.37) family.</text>
</comment>
<keyword evidence="6 7" id="KW-0472">Membrane</keyword>
<keyword evidence="5 7" id="KW-1133">Transmembrane helix</keyword>
<evidence type="ECO:0000259" key="8">
    <source>
        <dbReference type="Pfam" id="PF00999"/>
    </source>
</evidence>
<dbReference type="InterPro" id="IPR038770">
    <property type="entry name" value="Na+/solute_symporter_sf"/>
</dbReference>
<sequence>MIVENIFVEVSVIFGLVTLIGIVGQKLRQPLIIMFIATGILAGPAGLGIIQSHDQIELLADMGIALLLFIVGLKLDLHLIRATGPVALATGLGQIIFTLLIGFGIAIALKMSFLSAAYVSVALTFSSTIIYIKRHWQN</sequence>
<feature type="transmembrane region" description="Helical" evidence="7">
    <location>
        <begin position="6"/>
        <end position="24"/>
    </location>
</feature>
<keyword evidence="4 7" id="KW-0812">Transmembrane</keyword>
<dbReference type="PANTHER" id="PTHR42751">
    <property type="entry name" value="SODIUM/HYDROGEN EXCHANGER FAMILY/TRKA DOMAIN PROTEIN"/>
    <property type="match status" value="1"/>
</dbReference>
<organism evidence="9">
    <name type="scientific">uncultured Desulfobacterium sp</name>
    <dbReference type="NCBI Taxonomy" id="201089"/>
    <lineage>
        <taxon>Bacteria</taxon>
        <taxon>Pseudomonadati</taxon>
        <taxon>Thermodesulfobacteriota</taxon>
        <taxon>Desulfobacteria</taxon>
        <taxon>Desulfobacterales</taxon>
        <taxon>Desulfobacteriaceae</taxon>
        <taxon>Desulfobacterium</taxon>
        <taxon>environmental samples</taxon>
    </lineage>
</organism>
<feature type="transmembrane region" description="Helical" evidence="7">
    <location>
        <begin position="31"/>
        <end position="50"/>
    </location>
</feature>
<evidence type="ECO:0000256" key="6">
    <source>
        <dbReference type="ARBA" id="ARBA00023136"/>
    </source>
</evidence>